<organism evidence="3 4">
    <name type="scientific">Pseudoroseicyclus tamaricis</name>
    <dbReference type="NCBI Taxonomy" id="2705421"/>
    <lineage>
        <taxon>Bacteria</taxon>
        <taxon>Pseudomonadati</taxon>
        <taxon>Pseudomonadota</taxon>
        <taxon>Alphaproteobacteria</taxon>
        <taxon>Rhodobacterales</taxon>
        <taxon>Paracoccaceae</taxon>
        <taxon>Pseudoroseicyclus</taxon>
    </lineage>
</organism>
<dbReference type="InterPro" id="IPR052909">
    <property type="entry name" value="Transposase_6_like"/>
</dbReference>
<comment type="caution">
    <text evidence="3">The sequence shown here is derived from an EMBL/GenBank/DDBJ whole genome shotgun (WGS) entry which is preliminary data.</text>
</comment>
<evidence type="ECO:0000259" key="2">
    <source>
        <dbReference type="Pfam" id="PF13340"/>
    </source>
</evidence>
<feature type="domain" description="Insertion element IS402-like" evidence="2">
    <location>
        <begin position="7"/>
        <end position="77"/>
    </location>
</feature>
<protein>
    <submittedName>
        <fullName evidence="3">Transposase</fullName>
    </submittedName>
</protein>
<evidence type="ECO:0000256" key="1">
    <source>
        <dbReference type="SAM" id="MobiDB-lite"/>
    </source>
</evidence>
<dbReference type="Pfam" id="PF13340">
    <property type="entry name" value="DUF4096"/>
    <property type="match status" value="1"/>
</dbReference>
<name>A0A6B2JT84_9RHOB</name>
<gene>
    <name evidence="3" type="ORF">GZA08_09710</name>
</gene>
<sequence>MSNVYWLSDAQMERFRHYFPKSYGRPRVDDKIVLSGIIFINRNGLRWRDAPREYGRHKTLHNLWIRWSHMGVFAKLMERLAAEQADCHHDRRDLSEGAPHGLKLGGSKGAWKPDRTHQARHEHQASRRHRREGPTRPPLPDCRSGQLQERLPLSASSLASRRPATTPTDFASLCRKAKFGNAFRLESRARQRTNTTSEDTEGATVSRVSLDGWDSSISFISSESVFRNPRNCEAEEPSTLARLFRGEFVRRRCP</sequence>
<dbReference type="AlphaFoldDB" id="A0A6B2JT84"/>
<dbReference type="EMBL" id="JAAGAB010000002">
    <property type="protein sequence ID" value="NDV01240.1"/>
    <property type="molecule type" value="Genomic_DNA"/>
</dbReference>
<evidence type="ECO:0000313" key="4">
    <source>
        <dbReference type="Proteomes" id="UP000474757"/>
    </source>
</evidence>
<feature type="region of interest" description="Disordered" evidence="1">
    <location>
        <begin position="91"/>
        <end position="147"/>
    </location>
</feature>
<dbReference type="PANTHER" id="PTHR46637:SF1">
    <property type="entry name" value="BLL5188 PROTEIN"/>
    <property type="match status" value="1"/>
</dbReference>
<proteinExistence type="predicted"/>
<keyword evidence="4" id="KW-1185">Reference proteome</keyword>
<dbReference type="InterPro" id="IPR025161">
    <property type="entry name" value="IS402-like_dom"/>
</dbReference>
<accession>A0A6B2JT84</accession>
<dbReference type="PANTHER" id="PTHR46637">
    <property type="entry name" value="TIS1421-TRANSPOSASE PROTEIN A"/>
    <property type="match status" value="1"/>
</dbReference>
<reference evidence="3 4" key="1">
    <citation type="submission" date="2020-02" db="EMBL/GenBank/DDBJ databases">
        <title>Pseudoroseicyclus tamarix, sp. nov., isolated from offshore sediment of a Tamarix chinensis forest.</title>
        <authorList>
            <person name="Gai Y."/>
        </authorList>
    </citation>
    <scope>NUCLEOTIDE SEQUENCE [LARGE SCALE GENOMIC DNA]</scope>
    <source>
        <strain evidence="3 4">CLL3-39</strain>
    </source>
</reference>
<dbReference type="Proteomes" id="UP000474757">
    <property type="component" value="Unassembled WGS sequence"/>
</dbReference>
<evidence type="ECO:0000313" key="3">
    <source>
        <dbReference type="EMBL" id="NDV01240.1"/>
    </source>
</evidence>
<feature type="compositionally biased region" description="Basic and acidic residues" evidence="1">
    <location>
        <begin position="111"/>
        <end position="125"/>
    </location>
</feature>